<name>A0AAE1PF51_9EUCA</name>
<accession>A0AAE1PF51</accession>
<evidence type="ECO:0000313" key="4">
    <source>
        <dbReference type="Proteomes" id="UP001292094"/>
    </source>
</evidence>
<keyword evidence="4" id="KW-1185">Reference proteome</keyword>
<feature type="compositionally biased region" description="Basic and acidic residues" evidence="1">
    <location>
        <begin position="139"/>
        <end position="150"/>
    </location>
</feature>
<keyword evidence="2" id="KW-0732">Signal</keyword>
<evidence type="ECO:0000256" key="2">
    <source>
        <dbReference type="SAM" id="SignalP"/>
    </source>
</evidence>
<comment type="caution">
    <text evidence="3">The sequence shown here is derived from an EMBL/GenBank/DDBJ whole genome shotgun (WGS) entry which is preliminary data.</text>
</comment>
<feature type="compositionally biased region" description="Low complexity" evidence="1">
    <location>
        <begin position="155"/>
        <end position="172"/>
    </location>
</feature>
<sequence length="172" mass="18764">MNILRVLCVSAVAVGWCSGGLVGYSFTYHQGPITSRSETLDLQGIVRGTFNFLDSRGNIKTQNYDYRADVVQQPWVNVSPSQVFEYAPQKTEHVSPDTTEVEPVSQDGDNNNNEDNVEESDLATEEPEVTTIPPLMDIQEPKQDKPKESGDPENSSASTTATATTVVATGPR</sequence>
<protein>
    <submittedName>
        <fullName evidence="3">Uncharacterized protein</fullName>
    </submittedName>
</protein>
<dbReference type="AlphaFoldDB" id="A0AAE1PF51"/>
<feature type="region of interest" description="Disordered" evidence="1">
    <location>
        <begin position="87"/>
        <end position="172"/>
    </location>
</feature>
<evidence type="ECO:0000313" key="3">
    <source>
        <dbReference type="EMBL" id="KAK4306871.1"/>
    </source>
</evidence>
<gene>
    <name evidence="3" type="ORF">Pmani_021339</name>
</gene>
<dbReference type="EMBL" id="JAWZYT010002080">
    <property type="protein sequence ID" value="KAK4306871.1"/>
    <property type="molecule type" value="Genomic_DNA"/>
</dbReference>
<dbReference type="Proteomes" id="UP001292094">
    <property type="component" value="Unassembled WGS sequence"/>
</dbReference>
<organism evidence="3 4">
    <name type="scientific">Petrolisthes manimaculis</name>
    <dbReference type="NCBI Taxonomy" id="1843537"/>
    <lineage>
        <taxon>Eukaryota</taxon>
        <taxon>Metazoa</taxon>
        <taxon>Ecdysozoa</taxon>
        <taxon>Arthropoda</taxon>
        <taxon>Crustacea</taxon>
        <taxon>Multicrustacea</taxon>
        <taxon>Malacostraca</taxon>
        <taxon>Eumalacostraca</taxon>
        <taxon>Eucarida</taxon>
        <taxon>Decapoda</taxon>
        <taxon>Pleocyemata</taxon>
        <taxon>Anomura</taxon>
        <taxon>Galatheoidea</taxon>
        <taxon>Porcellanidae</taxon>
        <taxon>Petrolisthes</taxon>
    </lineage>
</organism>
<feature type="signal peptide" evidence="2">
    <location>
        <begin position="1"/>
        <end position="19"/>
    </location>
</feature>
<proteinExistence type="predicted"/>
<feature type="compositionally biased region" description="Acidic residues" evidence="1">
    <location>
        <begin position="115"/>
        <end position="128"/>
    </location>
</feature>
<feature type="chain" id="PRO_5042211431" evidence="2">
    <location>
        <begin position="20"/>
        <end position="172"/>
    </location>
</feature>
<reference evidence="3" key="1">
    <citation type="submission" date="2023-11" db="EMBL/GenBank/DDBJ databases">
        <title>Genome assemblies of two species of porcelain crab, Petrolisthes cinctipes and Petrolisthes manimaculis (Anomura: Porcellanidae).</title>
        <authorList>
            <person name="Angst P."/>
        </authorList>
    </citation>
    <scope>NUCLEOTIDE SEQUENCE</scope>
    <source>
        <strain evidence="3">PB745_02</strain>
        <tissue evidence="3">Gill</tissue>
    </source>
</reference>
<evidence type="ECO:0000256" key="1">
    <source>
        <dbReference type="SAM" id="MobiDB-lite"/>
    </source>
</evidence>